<dbReference type="AlphaFoldDB" id="A0A5M9K7H1"/>
<sequence length="384" mass="43332">MNSYPLYLPLYESIYDRILAKATNPPYSRTAEEVNEVLNGLYQKHDEYTNGKNISHRTWLVEWLAWADLFSEDPPFYKPGFTKEEVEWMRCAATNQSVDPSVAESTGQFPSNRSGVPLDTSDEDDTGFVIAEQLNGAKAIDTSSEMKAEPTLGANDNLQRKRAILTQERARKRQKTDKNMNRYIHPRPSKYHISSTTPSSKTLNEMAQQVNGETSSSAFLSHLTSYPLIHDSISTFKSYPYGQRSIDLTTTSYEKFGKPFIPYLQKPYQYVSPYVAKADEFGESTLSTIDSKFPAVKKPTGELYSDGKYFVFYPITKGNEGKEYVLGKYNSEVKKTEDQGIVGYGKAVVSTGLIVSSEAFQWLSQFLSAKKAEAKETTHDKINN</sequence>
<gene>
    <name evidence="2" type="ORF">EYC84_004024</name>
</gene>
<protein>
    <submittedName>
        <fullName evidence="2">Uncharacterized protein</fullName>
    </submittedName>
</protein>
<dbReference type="EMBL" id="VICG01000002">
    <property type="protein sequence ID" value="KAA8574775.1"/>
    <property type="molecule type" value="Genomic_DNA"/>
</dbReference>
<evidence type="ECO:0000313" key="2">
    <source>
        <dbReference type="EMBL" id="KAA8574775.1"/>
    </source>
</evidence>
<organism evidence="2 3">
    <name type="scientific">Monilinia fructicola</name>
    <name type="common">Brown rot fungus</name>
    <name type="synonym">Ciboria fructicola</name>
    <dbReference type="NCBI Taxonomy" id="38448"/>
    <lineage>
        <taxon>Eukaryota</taxon>
        <taxon>Fungi</taxon>
        <taxon>Dikarya</taxon>
        <taxon>Ascomycota</taxon>
        <taxon>Pezizomycotina</taxon>
        <taxon>Leotiomycetes</taxon>
        <taxon>Helotiales</taxon>
        <taxon>Sclerotiniaceae</taxon>
        <taxon>Monilinia</taxon>
    </lineage>
</organism>
<evidence type="ECO:0000256" key="1">
    <source>
        <dbReference type="SAM" id="MobiDB-lite"/>
    </source>
</evidence>
<reference evidence="2 3" key="1">
    <citation type="submission" date="2019-06" db="EMBL/GenBank/DDBJ databases">
        <title>Genome Sequence of the Brown Rot Fungal Pathogen Monilinia fructicola.</title>
        <authorList>
            <person name="De Miccolis Angelini R.M."/>
            <person name="Landi L."/>
            <person name="Abate D."/>
            <person name="Pollastro S."/>
            <person name="Romanazzi G."/>
            <person name="Faretra F."/>
        </authorList>
    </citation>
    <scope>NUCLEOTIDE SEQUENCE [LARGE SCALE GENOMIC DNA]</scope>
    <source>
        <strain evidence="2 3">Mfrc123</strain>
    </source>
</reference>
<comment type="caution">
    <text evidence="2">The sequence shown here is derived from an EMBL/GenBank/DDBJ whole genome shotgun (WGS) entry which is preliminary data.</text>
</comment>
<dbReference type="VEuPathDB" id="FungiDB:MFRU_002g05210"/>
<feature type="compositionally biased region" description="Polar residues" evidence="1">
    <location>
        <begin position="99"/>
        <end position="114"/>
    </location>
</feature>
<feature type="region of interest" description="Disordered" evidence="1">
    <location>
        <begin position="99"/>
        <end position="122"/>
    </location>
</feature>
<evidence type="ECO:0000313" key="3">
    <source>
        <dbReference type="Proteomes" id="UP000322873"/>
    </source>
</evidence>
<dbReference type="VEuPathDB" id="FungiDB:MFRU_002g05200"/>
<name>A0A5M9K7H1_MONFR</name>
<dbReference type="Proteomes" id="UP000322873">
    <property type="component" value="Unassembled WGS sequence"/>
</dbReference>
<keyword evidence="3" id="KW-1185">Reference proteome</keyword>
<accession>A0A5M9K7H1</accession>
<proteinExistence type="predicted"/>
<dbReference type="Pfam" id="PF17316">
    <property type="entry name" value="Perilipin_2"/>
    <property type="match status" value="1"/>
</dbReference>